<sequence length="46" mass="4886">LVRELPETGSKTSCFDVPDTAEVACFRAASQPIADKSAPTSGQKLY</sequence>
<reference evidence="1 2" key="1">
    <citation type="submission" date="2018-08" db="EMBL/GenBank/DDBJ databases">
        <title>Recombination of ecologically and evolutionarily significant loci maintains genetic cohesion in the Pseudomonas syringae species complex.</title>
        <authorList>
            <person name="Dillon M."/>
            <person name="Thakur S."/>
            <person name="Almeida R.N.D."/>
            <person name="Weir B.S."/>
            <person name="Guttman D.S."/>
        </authorList>
    </citation>
    <scope>NUCLEOTIDE SEQUENCE [LARGE SCALE GENOMIC DNA]</scope>
    <source>
        <strain evidence="1 2">ICMP 4086</strain>
    </source>
</reference>
<accession>A0A3M3BGH8</accession>
<protein>
    <submittedName>
        <fullName evidence="1">Uncharacterized protein</fullName>
    </submittedName>
</protein>
<evidence type="ECO:0000313" key="2">
    <source>
        <dbReference type="Proteomes" id="UP000278587"/>
    </source>
</evidence>
<name>A0A3M3BGH8_9PSED</name>
<gene>
    <name evidence="1" type="ORF">ALQ84_01030</name>
</gene>
<feature type="non-terminal residue" evidence="1">
    <location>
        <position position="1"/>
    </location>
</feature>
<dbReference type="Proteomes" id="UP000278587">
    <property type="component" value="Unassembled WGS sequence"/>
</dbReference>
<evidence type="ECO:0000313" key="1">
    <source>
        <dbReference type="EMBL" id="RMM11755.1"/>
    </source>
</evidence>
<organism evidence="1 2">
    <name type="scientific">Pseudomonas caricapapayae</name>
    <dbReference type="NCBI Taxonomy" id="46678"/>
    <lineage>
        <taxon>Bacteria</taxon>
        <taxon>Pseudomonadati</taxon>
        <taxon>Pseudomonadota</taxon>
        <taxon>Gammaproteobacteria</taxon>
        <taxon>Pseudomonadales</taxon>
        <taxon>Pseudomonadaceae</taxon>
        <taxon>Pseudomonas</taxon>
    </lineage>
</organism>
<proteinExistence type="predicted"/>
<dbReference type="EMBL" id="RBOC01000060">
    <property type="protein sequence ID" value="RMM11755.1"/>
    <property type="molecule type" value="Genomic_DNA"/>
</dbReference>
<dbReference type="AlphaFoldDB" id="A0A3M3BGH8"/>
<comment type="caution">
    <text evidence="1">The sequence shown here is derived from an EMBL/GenBank/DDBJ whole genome shotgun (WGS) entry which is preliminary data.</text>
</comment>